<name>A0ACC6M0J6_9BACI</name>
<comment type="caution">
    <text evidence="1">The sequence shown here is derived from an EMBL/GenBank/DDBJ whole genome shotgun (WGS) entry which is preliminary data.</text>
</comment>
<gene>
    <name evidence="1" type="ORF">SH601_00570</name>
</gene>
<keyword evidence="2" id="KW-1185">Reference proteome</keyword>
<sequence length="327" mass="36533">MTTINDIAKLANVSRSTVSRHLNKNGYVSQDAQVRIDKVIKETGYLPSQSAQSLRTKKTGVIGVILPKISTETASRVVEGINQVLQENNYQMLLTQTLLNKEKEIEFIPLLQARHVDGIILLATNTDDALVNEIKKAKVPVVVLGQDMPETTSIQYPDYDATKNMVNYMIEQGYRRISFIGVPEDDPAVGITRKKAYLDTLKEHQLPVKKEWIAYGDFSIPSGYEAMKTIMGAKQKPDAVFVVTDNMAVGAMQYLKENNLQLPQDMGIATTGVSRLSKYIEPILATIDFQNEQAGMAITKLLMEQLVKTDKTKKITHTYRRLPGNSL</sequence>
<protein>
    <submittedName>
        <fullName evidence="1">LacI family DNA-binding transcriptional regulator</fullName>
    </submittedName>
</protein>
<evidence type="ECO:0000313" key="2">
    <source>
        <dbReference type="Proteomes" id="UP001277972"/>
    </source>
</evidence>
<accession>A0ACC6M0J6</accession>
<organism evidence="1 2">
    <name type="scientific">Gracilibacillus pellucidus</name>
    <dbReference type="NCBI Taxonomy" id="3095368"/>
    <lineage>
        <taxon>Bacteria</taxon>
        <taxon>Bacillati</taxon>
        <taxon>Bacillota</taxon>
        <taxon>Bacilli</taxon>
        <taxon>Bacillales</taxon>
        <taxon>Bacillaceae</taxon>
        <taxon>Gracilibacillus</taxon>
    </lineage>
</organism>
<proteinExistence type="predicted"/>
<reference evidence="1" key="1">
    <citation type="submission" date="2023-11" db="EMBL/GenBank/DDBJ databases">
        <title>Gracilibacillus pellucida a moderately halophilic bacterium isolated from saline soil in Xinjiang province.</title>
        <authorList>
            <person name="Zhang Z."/>
            <person name="Tan F."/>
            <person name="Wang Y."/>
            <person name="Xia M."/>
        </authorList>
    </citation>
    <scope>NUCLEOTIDE SEQUENCE</scope>
    <source>
        <strain evidence="1">S3-1-1</strain>
    </source>
</reference>
<dbReference type="Proteomes" id="UP001277972">
    <property type="component" value="Unassembled WGS sequence"/>
</dbReference>
<dbReference type="EMBL" id="JAWZSR010000001">
    <property type="protein sequence ID" value="MDX8044466.1"/>
    <property type="molecule type" value="Genomic_DNA"/>
</dbReference>
<keyword evidence="1" id="KW-0238">DNA-binding</keyword>
<evidence type="ECO:0000313" key="1">
    <source>
        <dbReference type="EMBL" id="MDX8044466.1"/>
    </source>
</evidence>